<dbReference type="Proteomes" id="UP001230504">
    <property type="component" value="Unassembled WGS sequence"/>
</dbReference>
<evidence type="ECO:0000313" key="1">
    <source>
        <dbReference type="EMBL" id="KAK1597153.1"/>
    </source>
</evidence>
<keyword evidence="2" id="KW-1185">Reference proteome</keyword>
<dbReference type="GeneID" id="85441233"/>
<reference evidence="1" key="1">
    <citation type="submission" date="2021-06" db="EMBL/GenBank/DDBJ databases">
        <title>Comparative genomics, transcriptomics and evolutionary studies reveal genomic signatures of adaptation to plant cell wall in hemibiotrophic fungi.</title>
        <authorList>
            <consortium name="DOE Joint Genome Institute"/>
            <person name="Baroncelli R."/>
            <person name="Diaz J.F."/>
            <person name="Benocci T."/>
            <person name="Peng M."/>
            <person name="Battaglia E."/>
            <person name="Haridas S."/>
            <person name="Andreopoulos W."/>
            <person name="Labutti K."/>
            <person name="Pangilinan J."/>
            <person name="Floch G.L."/>
            <person name="Makela M.R."/>
            <person name="Henrissat B."/>
            <person name="Grigoriev I.V."/>
            <person name="Crouch J.A."/>
            <person name="De Vries R.P."/>
            <person name="Sukno S.A."/>
            <person name="Thon M.R."/>
        </authorList>
    </citation>
    <scope>NUCLEOTIDE SEQUENCE</scope>
    <source>
        <strain evidence="1">CBS 125086</strain>
    </source>
</reference>
<comment type="caution">
    <text evidence="1">The sequence shown here is derived from an EMBL/GenBank/DDBJ whole genome shotgun (WGS) entry which is preliminary data.</text>
</comment>
<name>A0AAD8V9D1_9PEZI</name>
<gene>
    <name evidence="1" type="ORF">LY79DRAFT_542323</name>
</gene>
<dbReference type="EMBL" id="JAHLJV010000009">
    <property type="protein sequence ID" value="KAK1597153.1"/>
    <property type="molecule type" value="Genomic_DNA"/>
</dbReference>
<proteinExistence type="predicted"/>
<accession>A0AAD8V9D1</accession>
<organism evidence="1 2">
    <name type="scientific">Colletotrichum navitas</name>
    <dbReference type="NCBI Taxonomy" id="681940"/>
    <lineage>
        <taxon>Eukaryota</taxon>
        <taxon>Fungi</taxon>
        <taxon>Dikarya</taxon>
        <taxon>Ascomycota</taxon>
        <taxon>Pezizomycotina</taxon>
        <taxon>Sordariomycetes</taxon>
        <taxon>Hypocreomycetidae</taxon>
        <taxon>Glomerellales</taxon>
        <taxon>Glomerellaceae</taxon>
        <taxon>Colletotrichum</taxon>
        <taxon>Colletotrichum graminicola species complex</taxon>
    </lineage>
</organism>
<evidence type="ECO:0000313" key="2">
    <source>
        <dbReference type="Proteomes" id="UP001230504"/>
    </source>
</evidence>
<sequence>MTEKPKWPADRAHRIDDMVEQFEDRIAVADRQTTRVTYMEMSQRIGAINSTLSRNWH</sequence>
<dbReference type="AlphaFoldDB" id="A0AAD8V9D1"/>
<protein>
    <submittedName>
        <fullName evidence="1">Uncharacterized protein</fullName>
    </submittedName>
</protein>
<dbReference type="RefSeq" id="XP_060417967.1">
    <property type="nucleotide sequence ID" value="XM_060556993.1"/>
</dbReference>